<sequence length="239" mass="27102">MTNSGSLTPNADVVWPAQWWWWERLVLGLWMLATLVLTKSYAGNLISLLAVRYVPQPFQTLQDIVDNVRVAVIAQKHSTFEQSLRVTQETQYCAHSEIFGTSNITQACQVSSAATCTYWQLLLAESEILLFFPQEVKYGVFHEIAELEDKGRLNFLTHSELAESLDTLVRAGHHVLVDLDVNHRKRMSLDFSRKGRCDFYRSRESYLPLPCSMVVQKTSPLLHGINKGCVLLRSNAATS</sequence>
<dbReference type="GO" id="GO:0015276">
    <property type="term" value="F:ligand-gated monoatomic ion channel activity"/>
    <property type="evidence" value="ECO:0007669"/>
    <property type="project" value="InterPro"/>
</dbReference>
<evidence type="ECO:0000259" key="9">
    <source>
        <dbReference type="Pfam" id="PF00060"/>
    </source>
</evidence>
<evidence type="ECO:0000256" key="3">
    <source>
        <dbReference type="ARBA" id="ARBA00022475"/>
    </source>
</evidence>
<keyword evidence="4" id="KW-0812">Transmembrane</keyword>
<dbReference type="InterPro" id="IPR052192">
    <property type="entry name" value="Insect_Ionotropic_Sensory_Rcpt"/>
</dbReference>
<comment type="caution">
    <text evidence="10">The sequence shown here is derived from an EMBL/GenBank/DDBJ whole genome shotgun (WGS) entry which is preliminary data.</text>
</comment>
<dbReference type="OrthoDB" id="6370115at2759"/>
<reference evidence="10 11" key="1">
    <citation type="submission" date="2019-05" db="EMBL/GenBank/DDBJ databases">
        <title>Another draft genome of Portunus trituberculatus and its Hox gene families provides insights of decapod evolution.</title>
        <authorList>
            <person name="Jeong J.-H."/>
            <person name="Song I."/>
            <person name="Kim S."/>
            <person name="Choi T."/>
            <person name="Kim D."/>
            <person name="Ryu S."/>
            <person name="Kim W."/>
        </authorList>
    </citation>
    <scope>NUCLEOTIDE SEQUENCE [LARGE SCALE GENOMIC DNA]</scope>
    <source>
        <tissue evidence="10">Muscle</tissue>
    </source>
</reference>
<evidence type="ECO:0000256" key="8">
    <source>
        <dbReference type="ARBA" id="ARBA00023180"/>
    </source>
</evidence>
<evidence type="ECO:0000256" key="7">
    <source>
        <dbReference type="ARBA" id="ARBA00023170"/>
    </source>
</evidence>
<evidence type="ECO:0000256" key="4">
    <source>
        <dbReference type="ARBA" id="ARBA00022692"/>
    </source>
</evidence>
<dbReference type="AlphaFoldDB" id="A0A5B7FCL3"/>
<keyword evidence="5" id="KW-1133">Transmembrane helix</keyword>
<dbReference type="PANTHER" id="PTHR42643">
    <property type="entry name" value="IONOTROPIC RECEPTOR 20A-RELATED"/>
    <property type="match status" value="1"/>
</dbReference>
<keyword evidence="6" id="KW-0472">Membrane</keyword>
<comment type="similarity">
    <text evidence="2">Belongs to the glutamate-gated ion channel (TC 1.A.10.1) family.</text>
</comment>
<dbReference type="PANTHER" id="PTHR42643:SF24">
    <property type="entry name" value="IONOTROPIC RECEPTOR 60A"/>
    <property type="match status" value="1"/>
</dbReference>
<evidence type="ECO:0000256" key="2">
    <source>
        <dbReference type="ARBA" id="ARBA00008685"/>
    </source>
</evidence>
<keyword evidence="8" id="KW-0325">Glycoprotein</keyword>
<evidence type="ECO:0000313" key="11">
    <source>
        <dbReference type="Proteomes" id="UP000324222"/>
    </source>
</evidence>
<dbReference type="GO" id="GO:0050906">
    <property type="term" value="P:detection of stimulus involved in sensory perception"/>
    <property type="evidence" value="ECO:0007669"/>
    <property type="project" value="UniProtKB-ARBA"/>
</dbReference>
<dbReference type="GO" id="GO:0005886">
    <property type="term" value="C:plasma membrane"/>
    <property type="evidence" value="ECO:0007669"/>
    <property type="project" value="UniProtKB-SubCell"/>
</dbReference>
<accession>A0A5B7FCL3</accession>
<gene>
    <name evidence="10" type="ORF">E2C01_039058</name>
</gene>
<protein>
    <recommendedName>
        <fullName evidence="9">Ionotropic glutamate receptor C-terminal domain-containing protein</fullName>
    </recommendedName>
</protein>
<keyword evidence="7" id="KW-0675">Receptor</keyword>
<name>A0A5B7FCL3_PORTR</name>
<dbReference type="Pfam" id="PF00060">
    <property type="entry name" value="Lig_chan"/>
    <property type="match status" value="1"/>
</dbReference>
<dbReference type="InterPro" id="IPR001320">
    <property type="entry name" value="Iontro_rcpt_C"/>
</dbReference>
<evidence type="ECO:0000256" key="5">
    <source>
        <dbReference type="ARBA" id="ARBA00022989"/>
    </source>
</evidence>
<dbReference type="Gene3D" id="1.10.287.70">
    <property type="match status" value="1"/>
</dbReference>
<keyword evidence="3" id="KW-1003">Cell membrane</keyword>
<evidence type="ECO:0000313" key="10">
    <source>
        <dbReference type="EMBL" id="MPC45360.1"/>
    </source>
</evidence>
<dbReference type="EMBL" id="VSRR010006688">
    <property type="protein sequence ID" value="MPC45360.1"/>
    <property type="molecule type" value="Genomic_DNA"/>
</dbReference>
<keyword evidence="11" id="KW-1185">Reference proteome</keyword>
<dbReference type="Proteomes" id="UP000324222">
    <property type="component" value="Unassembled WGS sequence"/>
</dbReference>
<proteinExistence type="inferred from homology"/>
<comment type="subcellular location">
    <subcellularLocation>
        <location evidence="1">Cell membrane</location>
        <topology evidence="1">Multi-pass membrane protein</topology>
    </subcellularLocation>
</comment>
<evidence type="ECO:0000256" key="1">
    <source>
        <dbReference type="ARBA" id="ARBA00004651"/>
    </source>
</evidence>
<feature type="domain" description="Ionotropic glutamate receptor C-terminal" evidence="9">
    <location>
        <begin position="21"/>
        <end position="105"/>
    </location>
</feature>
<evidence type="ECO:0000256" key="6">
    <source>
        <dbReference type="ARBA" id="ARBA00023136"/>
    </source>
</evidence>
<organism evidence="10 11">
    <name type="scientific">Portunus trituberculatus</name>
    <name type="common">Swimming crab</name>
    <name type="synonym">Neptunus trituberculatus</name>
    <dbReference type="NCBI Taxonomy" id="210409"/>
    <lineage>
        <taxon>Eukaryota</taxon>
        <taxon>Metazoa</taxon>
        <taxon>Ecdysozoa</taxon>
        <taxon>Arthropoda</taxon>
        <taxon>Crustacea</taxon>
        <taxon>Multicrustacea</taxon>
        <taxon>Malacostraca</taxon>
        <taxon>Eumalacostraca</taxon>
        <taxon>Eucarida</taxon>
        <taxon>Decapoda</taxon>
        <taxon>Pleocyemata</taxon>
        <taxon>Brachyura</taxon>
        <taxon>Eubrachyura</taxon>
        <taxon>Portunoidea</taxon>
        <taxon>Portunidae</taxon>
        <taxon>Portuninae</taxon>
        <taxon>Portunus</taxon>
    </lineage>
</organism>